<evidence type="ECO:0000313" key="1">
    <source>
        <dbReference type="EMBL" id="KKK67752.1"/>
    </source>
</evidence>
<proteinExistence type="predicted"/>
<reference evidence="1" key="1">
    <citation type="journal article" date="2015" name="Nature">
        <title>Complex archaea that bridge the gap between prokaryotes and eukaryotes.</title>
        <authorList>
            <person name="Spang A."/>
            <person name="Saw J.H."/>
            <person name="Jorgensen S.L."/>
            <person name="Zaremba-Niedzwiedzka K."/>
            <person name="Martijn J."/>
            <person name="Lind A.E."/>
            <person name="van Eijk R."/>
            <person name="Schleper C."/>
            <person name="Guy L."/>
            <person name="Ettema T.J."/>
        </authorList>
    </citation>
    <scope>NUCLEOTIDE SEQUENCE</scope>
</reference>
<feature type="non-terminal residue" evidence="1">
    <location>
        <position position="37"/>
    </location>
</feature>
<name>A0A0F8XF05_9ZZZZ</name>
<dbReference type="EMBL" id="LAZR01059453">
    <property type="protein sequence ID" value="KKK67752.1"/>
    <property type="molecule type" value="Genomic_DNA"/>
</dbReference>
<dbReference type="AlphaFoldDB" id="A0A0F8XF05"/>
<protein>
    <submittedName>
        <fullName evidence="1">Uncharacterized protein</fullName>
    </submittedName>
</protein>
<sequence length="37" mass="4249">MKDVMTSPECADCGHWEMWHQSWGCSQPSGVDYCRCP</sequence>
<gene>
    <name evidence="1" type="ORF">LCGC14_2950920</name>
</gene>
<organism evidence="1">
    <name type="scientific">marine sediment metagenome</name>
    <dbReference type="NCBI Taxonomy" id="412755"/>
    <lineage>
        <taxon>unclassified sequences</taxon>
        <taxon>metagenomes</taxon>
        <taxon>ecological metagenomes</taxon>
    </lineage>
</organism>
<comment type="caution">
    <text evidence="1">The sequence shown here is derived from an EMBL/GenBank/DDBJ whole genome shotgun (WGS) entry which is preliminary data.</text>
</comment>
<accession>A0A0F8XF05</accession>